<accession>A0AAN7UM29</accession>
<evidence type="ECO:0000313" key="3">
    <source>
        <dbReference type="Proteomes" id="UP001305414"/>
    </source>
</evidence>
<sequence>MGNNTRVVAQQLHIGEHCPLLPYLSTFSPHLYKSTLTQRYYNYFQDAASTRFKSQVDAMADPSTPKKQVSPATSAQQPTPPATQKETARVLSYVSESKTTIPRLSYDTPVTDGRAEDFEHQNDKGQLHDQPTSPDSSQSKADQPENMQEPTENDIKLWMKSSKNQEQRKRRFDSLLHSFWPSNDVFNAARHQDYDPKDHGWYDDFIRDQWEDGNYPFDDDDYNPLKDPSKSTEVWEPQIGDEGIEDQYDLLIVLKARQNHRALSNAHRQFRAQGEYNMLISNESTSGPNHDDEAGKKGTMSKVEMGGPSAITSSSAPNNSTIQPAAVFCTLKSKQHHRRRSRKARKSRKGKQDANENPDGTYKYNSESEYEQPIRKKGKQNKTSTWNDDWKAQTRAAARRQSCMSLDGNHDTDNEESYSF</sequence>
<feature type="compositionally biased region" description="Polar residues" evidence="1">
    <location>
        <begin position="129"/>
        <end position="150"/>
    </location>
</feature>
<evidence type="ECO:0000256" key="1">
    <source>
        <dbReference type="SAM" id="MobiDB-lite"/>
    </source>
</evidence>
<dbReference type="Proteomes" id="UP001305414">
    <property type="component" value="Unassembled WGS sequence"/>
</dbReference>
<evidence type="ECO:0000313" key="2">
    <source>
        <dbReference type="EMBL" id="KAK5628244.1"/>
    </source>
</evidence>
<dbReference type="AlphaFoldDB" id="A0AAN7UM29"/>
<feature type="region of interest" description="Disordered" evidence="1">
    <location>
        <begin position="102"/>
        <end position="154"/>
    </location>
</feature>
<name>A0AAN7UM29_9PEZI</name>
<comment type="caution">
    <text evidence="2">The sequence shown here is derived from an EMBL/GenBank/DDBJ whole genome shotgun (WGS) entry which is preliminary data.</text>
</comment>
<organism evidence="2 3">
    <name type="scientific">Xylaria bambusicola</name>
    <dbReference type="NCBI Taxonomy" id="326684"/>
    <lineage>
        <taxon>Eukaryota</taxon>
        <taxon>Fungi</taxon>
        <taxon>Dikarya</taxon>
        <taxon>Ascomycota</taxon>
        <taxon>Pezizomycotina</taxon>
        <taxon>Sordariomycetes</taxon>
        <taxon>Xylariomycetidae</taxon>
        <taxon>Xylariales</taxon>
        <taxon>Xylariaceae</taxon>
        <taxon>Xylaria</taxon>
    </lineage>
</organism>
<feature type="region of interest" description="Disordered" evidence="1">
    <location>
        <begin position="280"/>
        <end position="420"/>
    </location>
</feature>
<reference evidence="2 3" key="1">
    <citation type="submission" date="2023-10" db="EMBL/GenBank/DDBJ databases">
        <title>Draft genome sequence of Xylaria bambusicola isolate GMP-LS, the root and basal stem rot pathogen of sugarcane in Indonesia.</title>
        <authorList>
            <person name="Selvaraj P."/>
            <person name="Muralishankar V."/>
            <person name="Muruganantham S."/>
            <person name="Sp S."/>
            <person name="Haryani S."/>
            <person name="Lau K.J.X."/>
            <person name="Naqvi N.I."/>
        </authorList>
    </citation>
    <scope>NUCLEOTIDE SEQUENCE [LARGE SCALE GENOMIC DNA]</scope>
    <source>
        <strain evidence="2">GMP-LS</strain>
    </source>
</reference>
<protein>
    <submittedName>
        <fullName evidence="2">Uncharacterized protein</fullName>
    </submittedName>
</protein>
<feature type="compositionally biased region" description="Basic and acidic residues" evidence="1">
    <location>
        <begin position="113"/>
        <end position="127"/>
    </location>
</feature>
<keyword evidence="3" id="KW-1185">Reference proteome</keyword>
<feature type="compositionally biased region" description="Polar residues" evidence="1">
    <location>
        <begin position="310"/>
        <end position="323"/>
    </location>
</feature>
<feature type="compositionally biased region" description="Basic residues" evidence="1">
    <location>
        <begin position="333"/>
        <end position="349"/>
    </location>
</feature>
<gene>
    <name evidence="2" type="ORF">RRF57_003959</name>
</gene>
<proteinExistence type="predicted"/>
<dbReference type="EMBL" id="JAWHQM010000008">
    <property type="protein sequence ID" value="KAK5628244.1"/>
    <property type="molecule type" value="Genomic_DNA"/>
</dbReference>
<feature type="region of interest" description="Disordered" evidence="1">
    <location>
        <begin position="55"/>
        <end position="87"/>
    </location>
</feature>